<evidence type="ECO:0000313" key="3">
    <source>
        <dbReference type="EMBL" id="MBA0086762.1"/>
    </source>
</evidence>
<feature type="transmembrane region" description="Helical" evidence="2">
    <location>
        <begin position="88"/>
        <end position="110"/>
    </location>
</feature>
<gene>
    <name evidence="3" type="ORF">HRJ53_17415</name>
</gene>
<reference evidence="3" key="1">
    <citation type="submission" date="2020-06" db="EMBL/GenBank/DDBJ databases">
        <title>Legume-microbial interactions unlock mineral nutrients during tropical forest succession.</title>
        <authorList>
            <person name="Epihov D.Z."/>
        </authorList>
    </citation>
    <scope>NUCLEOTIDE SEQUENCE [LARGE SCALE GENOMIC DNA]</scope>
    <source>
        <strain evidence="3">Pan2503</strain>
    </source>
</reference>
<keyword evidence="2" id="KW-0472">Membrane</keyword>
<accession>A0A7V8SYI8</accession>
<keyword evidence="2" id="KW-1133">Transmembrane helix</keyword>
<sequence length="212" mass="23213">MTCDEFEALGWDEQSNASLTDAQRAAVVEHALLCTRCATLLNSWEAARLELRSLAQLTTTAEAPARLEMRLRQQFRTQYRTPKVRRRAAVTAWTLAAAAVLVGAVSWVNWQTRQNGNAGDGRETRVLHPSPTGGSQAEPQSLMADSELSNFTLLPGVLPADTDDAAILRVRMQRGALGALGLPVNEDRANEWIQVDLLVGNDGLPEAVRLRE</sequence>
<evidence type="ECO:0008006" key="5">
    <source>
        <dbReference type="Google" id="ProtNLM"/>
    </source>
</evidence>
<organism evidence="3 4">
    <name type="scientific">Candidatus Acidiferrum panamense</name>
    <dbReference type="NCBI Taxonomy" id="2741543"/>
    <lineage>
        <taxon>Bacteria</taxon>
        <taxon>Pseudomonadati</taxon>
        <taxon>Acidobacteriota</taxon>
        <taxon>Terriglobia</taxon>
        <taxon>Candidatus Acidiferrales</taxon>
        <taxon>Candidatus Acidiferrum</taxon>
    </lineage>
</organism>
<dbReference type="Proteomes" id="UP000567293">
    <property type="component" value="Unassembled WGS sequence"/>
</dbReference>
<comment type="caution">
    <text evidence="3">The sequence shown here is derived from an EMBL/GenBank/DDBJ whole genome shotgun (WGS) entry which is preliminary data.</text>
</comment>
<evidence type="ECO:0000313" key="4">
    <source>
        <dbReference type="Proteomes" id="UP000567293"/>
    </source>
</evidence>
<dbReference type="EMBL" id="JACDQQ010001667">
    <property type="protein sequence ID" value="MBA0086762.1"/>
    <property type="molecule type" value="Genomic_DNA"/>
</dbReference>
<proteinExistence type="predicted"/>
<protein>
    <recommendedName>
        <fullName evidence="5">Zinc-finger domain-containing protein</fullName>
    </recommendedName>
</protein>
<name>A0A7V8SYI8_9BACT</name>
<evidence type="ECO:0000256" key="1">
    <source>
        <dbReference type="SAM" id="MobiDB-lite"/>
    </source>
</evidence>
<dbReference type="AlphaFoldDB" id="A0A7V8SYI8"/>
<feature type="region of interest" description="Disordered" evidence="1">
    <location>
        <begin position="113"/>
        <end position="139"/>
    </location>
</feature>
<keyword evidence="2" id="KW-0812">Transmembrane</keyword>
<keyword evidence="4" id="KW-1185">Reference proteome</keyword>
<evidence type="ECO:0000256" key="2">
    <source>
        <dbReference type="SAM" id="Phobius"/>
    </source>
</evidence>